<dbReference type="Proteomes" id="UP001153069">
    <property type="component" value="Unassembled WGS sequence"/>
</dbReference>
<reference evidence="1" key="1">
    <citation type="submission" date="2020-06" db="EMBL/GenBank/DDBJ databases">
        <authorList>
            <consortium name="Plant Systems Biology data submission"/>
        </authorList>
    </citation>
    <scope>NUCLEOTIDE SEQUENCE</scope>
    <source>
        <strain evidence="1">D6</strain>
    </source>
</reference>
<evidence type="ECO:0000313" key="1">
    <source>
        <dbReference type="EMBL" id="CAB9529041.1"/>
    </source>
</evidence>
<dbReference type="AlphaFoldDB" id="A0A9N8EXH6"/>
<proteinExistence type="predicted"/>
<organism evidence="1 2">
    <name type="scientific">Seminavis robusta</name>
    <dbReference type="NCBI Taxonomy" id="568900"/>
    <lineage>
        <taxon>Eukaryota</taxon>
        <taxon>Sar</taxon>
        <taxon>Stramenopiles</taxon>
        <taxon>Ochrophyta</taxon>
        <taxon>Bacillariophyta</taxon>
        <taxon>Bacillariophyceae</taxon>
        <taxon>Bacillariophycidae</taxon>
        <taxon>Naviculales</taxon>
        <taxon>Naviculaceae</taxon>
        <taxon>Seminavis</taxon>
    </lineage>
</organism>
<dbReference type="EMBL" id="CAICTM010002383">
    <property type="protein sequence ID" value="CAB9529041.1"/>
    <property type="molecule type" value="Genomic_DNA"/>
</dbReference>
<keyword evidence="2" id="KW-1185">Reference proteome</keyword>
<accession>A0A9N8EXH6</accession>
<protein>
    <submittedName>
        <fullName evidence="1">Uncharacterized protein</fullName>
    </submittedName>
</protein>
<evidence type="ECO:0000313" key="2">
    <source>
        <dbReference type="Proteomes" id="UP001153069"/>
    </source>
</evidence>
<comment type="caution">
    <text evidence="1">The sequence shown here is derived from an EMBL/GenBank/DDBJ whole genome shotgun (WGS) entry which is preliminary data.</text>
</comment>
<name>A0A9N8EXH6_9STRA</name>
<sequence length="301" mass="33132">MPATTHAAYLAECNHETYFDTALNTICYNIDLYTPISDLDISIRIRGAPSRTSIYLSYDDCQYFFDRHGRVISDRRLMSFIRSLIRGEYVAPLDFDRDVDISIAKYSIIVPLSEASLASALYHARNNMHAGVEILLSDRFTPRRALNARHSINNLLAPADAFTVDPTTVSTEPTVASALPSIVSAPAPVFPSVAWIPFTLEATPDWIPGPSMPATISIVNPLLPSFIKPTLSTLSDDDPITTLHGGDSHLPVALLLTSLGTPPSHFLLPPAAIALQPLLLMYSHTYNLIRLLYNILLCPLF</sequence>
<gene>
    <name evidence="1" type="ORF">SEMRO_2385_G325710.1</name>
</gene>